<dbReference type="EMBL" id="JBHTLH010000011">
    <property type="protein sequence ID" value="MFD1124660.1"/>
    <property type="molecule type" value="Genomic_DNA"/>
</dbReference>
<feature type="transmembrane region" description="Helical" evidence="1">
    <location>
        <begin position="69"/>
        <end position="93"/>
    </location>
</feature>
<keyword evidence="1" id="KW-1133">Transmembrane helix</keyword>
<name>A0ABW3PII4_9LACO</name>
<feature type="transmembrane region" description="Helical" evidence="1">
    <location>
        <begin position="27"/>
        <end position="49"/>
    </location>
</feature>
<keyword evidence="1" id="KW-0812">Transmembrane</keyword>
<keyword evidence="1" id="KW-0472">Membrane</keyword>
<comment type="caution">
    <text evidence="2">The sequence shown here is derived from an EMBL/GenBank/DDBJ whole genome shotgun (WGS) entry which is preliminary data.</text>
</comment>
<evidence type="ECO:0000313" key="3">
    <source>
        <dbReference type="Proteomes" id="UP001597156"/>
    </source>
</evidence>
<reference evidence="3" key="1">
    <citation type="journal article" date="2019" name="Int. J. Syst. Evol. Microbiol.">
        <title>The Global Catalogue of Microorganisms (GCM) 10K type strain sequencing project: providing services to taxonomists for standard genome sequencing and annotation.</title>
        <authorList>
            <consortium name="The Broad Institute Genomics Platform"/>
            <consortium name="The Broad Institute Genome Sequencing Center for Infectious Disease"/>
            <person name="Wu L."/>
            <person name="Ma J."/>
        </authorList>
    </citation>
    <scope>NUCLEOTIDE SEQUENCE [LARGE SCALE GENOMIC DNA]</scope>
    <source>
        <strain evidence="3">CCUG 71848</strain>
    </source>
</reference>
<accession>A0ABW3PII4</accession>
<keyword evidence="3" id="KW-1185">Reference proteome</keyword>
<gene>
    <name evidence="2" type="ORF">ACFQ22_04690</name>
</gene>
<proteinExistence type="predicted"/>
<sequence length="104" mass="11676">MTLFAIFLDAIALGGYFFQLINGGPTIYLLGLFLQAIITIGLLIMTISFKGPHYANPWTYGWYTATFRYGIIVMSLAINAVVVFLYGLNYFGINHLIFSGFYPK</sequence>
<evidence type="ECO:0000313" key="2">
    <source>
        <dbReference type="EMBL" id="MFD1124660.1"/>
    </source>
</evidence>
<dbReference type="RefSeq" id="WP_121978393.1">
    <property type="nucleotide sequence ID" value="NZ_JBHTLH010000011.1"/>
</dbReference>
<evidence type="ECO:0000256" key="1">
    <source>
        <dbReference type="SAM" id="Phobius"/>
    </source>
</evidence>
<dbReference type="Proteomes" id="UP001597156">
    <property type="component" value="Unassembled WGS sequence"/>
</dbReference>
<organism evidence="2 3">
    <name type="scientific">Lentilactobacillus raoultii</name>
    <dbReference type="NCBI Taxonomy" id="1987503"/>
    <lineage>
        <taxon>Bacteria</taxon>
        <taxon>Bacillati</taxon>
        <taxon>Bacillota</taxon>
        <taxon>Bacilli</taxon>
        <taxon>Lactobacillales</taxon>
        <taxon>Lactobacillaceae</taxon>
        <taxon>Lentilactobacillus</taxon>
    </lineage>
</organism>
<protein>
    <submittedName>
        <fullName evidence="2">Uncharacterized protein</fullName>
    </submittedName>
</protein>